<dbReference type="GO" id="GO:0005829">
    <property type="term" value="C:cytosol"/>
    <property type="evidence" value="ECO:0007669"/>
    <property type="project" value="TreeGrafter"/>
</dbReference>
<organism evidence="4 5">
    <name type="scientific">Verrucomicrobia subdivision 6 bacterium BACL9 MAG-120820-bin42</name>
    <dbReference type="NCBI Taxonomy" id="1655634"/>
    <lineage>
        <taxon>Bacteria</taxon>
        <taxon>Pseudomonadati</taxon>
        <taxon>Verrucomicrobiota</taxon>
        <taxon>Verrucomicrobiia</taxon>
        <taxon>Verrucomicrobiales</taxon>
        <taxon>Verrucomicrobia subdivision 6</taxon>
    </lineage>
</organism>
<evidence type="ECO:0000256" key="2">
    <source>
        <dbReference type="ARBA" id="ARBA00011985"/>
    </source>
</evidence>
<evidence type="ECO:0000313" key="4">
    <source>
        <dbReference type="EMBL" id="KRP32517.1"/>
    </source>
</evidence>
<accession>A0A0R2X8X4</accession>
<dbReference type="Proteomes" id="UP000051557">
    <property type="component" value="Unassembled WGS sequence"/>
</dbReference>
<dbReference type="InterPro" id="IPR031100">
    <property type="entry name" value="LOG_fam"/>
</dbReference>
<proteinExistence type="predicted"/>
<dbReference type="GO" id="GO:0008714">
    <property type="term" value="F:AMP nucleosidase activity"/>
    <property type="evidence" value="ECO:0007669"/>
    <property type="project" value="UniProtKB-EC"/>
</dbReference>
<gene>
    <name evidence="4" type="ORF">ABS32_03450</name>
</gene>
<protein>
    <recommendedName>
        <fullName evidence="3">AMP nucleosidase</fullName>
        <ecNumber evidence="2">3.2.2.4</ecNumber>
    </recommendedName>
    <alternativeName>
        <fullName evidence="3">AMP nucleosidase</fullName>
    </alternativeName>
</protein>
<name>A0A0R2X8X4_9BACT</name>
<evidence type="ECO:0000313" key="5">
    <source>
        <dbReference type="Proteomes" id="UP000051557"/>
    </source>
</evidence>
<dbReference type="InterPro" id="IPR005269">
    <property type="entry name" value="LOG"/>
</dbReference>
<evidence type="ECO:0000256" key="3">
    <source>
        <dbReference type="ARBA" id="ARBA00031983"/>
    </source>
</evidence>
<dbReference type="Gene3D" id="3.40.50.450">
    <property type="match status" value="1"/>
</dbReference>
<dbReference type="EMBL" id="LIDM01000098">
    <property type="protein sequence ID" value="KRP32517.1"/>
    <property type="molecule type" value="Genomic_DNA"/>
</dbReference>
<dbReference type="InterPro" id="IPR052341">
    <property type="entry name" value="LOG_family_nucleotidases"/>
</dbReference>
<dbReference type="AlphaFoldDB" id="A0A0R2X8X4"/>
<dbReference type="PANTHER" id="PTHR43393:SF2">
    <property type="entry name" value="CYTOKININ RIBOSIDE 5'-MONOPHOSPHATE PHOSPHORIBOHYDROLASE"/>
    <property type="match status" value="1"/>
</dbReference>
<dbReference type="SUPFAM" id="SSF102405">
    <property type="entry name" value="MCP/YpsA-like"/>
    <property type="match status" value="1"/>
</dbReference>
<comment type="catalytic activity">
    <reaction evidence="1">
        <text>AMP + H2O = D-ribose 5-phosphate + adenine</text>
        <dbReference type="Rhea" id="RHEA:20129"/>
        <dbReference type="ChEBI" id="CHEBI:15377"/>
        <dbReference type="ChEBI" id="CHEBI:16708"/>
        <dbReference type="ChEBI" id="CHEBI:78346"/>
        <dbReference type="ChEBI" id="CHEBI:456215"/>
        <dbReference type="EC" id="3.2.2.4"/>
    </reaction>
</comment>
<dbReference type="NCBIfam" id="TIGR00730">
    <property type="entry name" value="Rossman fold protein, TIGR00730 family"/>
    <property type="match status" value="1"/>
</dbReference>
<comment type="caution">
    <text evidence="4">The sequence shown here is derived from an EMBL/GenBank/DDBJ whole genome shotgun (WGS) entry which is preliminary data.</text>
</comment>
<dbReference type="EC" id="3.2.2.4" evidence="2"/>
<dbReference type="GO" id="GO:0009691">
    <property type="term" value="P:cytokinin biosynthetic process"/>
    <property type="evidence" value="ECO:0007669"/>
    <property type="project" value="InterPro"/>
</dbReference>
<reference evidence="4 5" key="1">
    <citation type="submission" date="2015-10" db="EMBL/GenBank/DDBJ databases">
        <title>Metagenome-Assembled Genomes uncover a global brackish microbiome.</title>
        <authorList>
            <person name="Hugerth L.W."/>
            <person name="Larsson J."/>
            <person name="Alneberg J."/>
            <person name="Lindh M.V."/>
            <person name="Legrand C."/>
            <person name="Pinhassi J."/>
            <person name="Andersson A.F."/>
        </authorList>
    </citation>
    <scope>NUCLEOTIDE SEQUENCE [LARGE SCALE GENOMIC DNA]</scope>
    <source>
        <strain evidence="4">BACL9 MAG-120820-bin42</strain>
    </source>
</reference>
<sequence>MKSKSVIKEEKNLSNPLEHNIDQLIDSAGIKEQRQHFKEMISIVLGLNPSAANLGDLKQFKRVMREIRDANKVFAPYQGVKKISVFGSARTHPTAPTYKAAQQFGQLMQQAGYMIITGGGDGIMGAAQAGAGRPHGFALNIELPFEQEPNETIRGDSKLFTFKYFFTRKLNFVKHSDAIALFPGGFGTMDEAFESFTLMQTGKTNLIPLIMVDAPRGNFWKTFEKYLREHLLGDKLISEEDFTLFKVTDDLEFARREVVNFYYNFHSYRYIGDVMVIRLQRQIPGGALIRLNEDFQDILRPDALITTCPPYPEEANQPELASLSRLCVPFNRRNLGRLRALLDRLNQF</sequence>
<dbReference type="PANTHER" id="PTHR43393">
    <property type="entry name" value="CYTOKININ RIBOSIDE 5'-MONOPHOSPHATE PHOSPHORIBOHYDROLASE"/>
    <property type="match status" value="1"/>
</dbReference>
<evidence type="ECO:0000256" key="1">
    <source>
        <dbReference type="ARBA" id="ARBA00000274"/>
    </source>
</evidence>
<dbReference type="Pfam" id="PF03641">
    <property type="entry name" value="Lysine_decarbox"/>
    <property type="match status" value="1"/>
</dbReference>